<comment type="caution">
    <text evidence="1">The sequence shown here is derived from an EMBL/GenBank/DDBJ whole genome shotgun (WGS) entry which is preliminary data.</text>
</comment>
<gene>
    <name evidence="1" type="ORF">BDR25DRAFT_353235</name>
</gene>
<reference evidence="1" key="1">
    <citation type="journal article" date="2020" name="Stud. Mycol.">
        <title>101 Dothideomycetes genomes: a test case for predicting lifestyles and emergence of pathogens.</title>
        <authorList>
            <person name="Haridas S."/>
            <person name="Albert R."/>
            <person name="Binder M."/>
            <person name="Bloem J."/>
            <person name="Labutti K."/>
            <person name="Salamov A."/>
            <person name="Andreopoulos B."/>
            <person name="Baker S."/>
            <person name="Barry K."/>
            <person name="Bills G."/>
            <person name="Bluhm B."/>
            <person name="Cannon C."/>
            <person name="Castanera R."/>
            <person name="Culley D."/>
            <person name="Daum C."/>
            <person name="Ezra D."/>
            <person name="Gonzalez J."/>
            <person name="Henrissat B."/>
            <person name="Kuo A."/>
            <person name="Liang C."/>
            <person name="Lipzen A."/>
            <person name="Lutzoni F."/>
            <person name="Magnuson J."/>
            <person name="Mondo S."/>
            <person name="Nolan M."/>
            <person name="Ohm R."/>
            <person name="Pangilinan J."/>
            <person name="Park H.-J."/>
            <person name="Ramirez L."/>
            <person name="Alfaro M."/>
            <person name="Sun H."/>
            <person name="Tritt A."/>
            <person name="Yoshinaga Y."/>
            <person name="Zwiers L.-H."/>
            <person name="Turgeon B."/>
            <person name="Goodwin S."/>
            <person name="Spatafora J."/>
            <person name="Crous P."/>
            <person name="Grigoriev I."/>
        </authorList>
    </citation>
    <scope>NUCLEOTIDE SEQUENCE</scope>
    <source>
        <strain evidence="1">ATCC 200398</strain>
    </source>
</reference>
<sequence>MLENRSCSLWSCDVRRVVVSSGGSLRYDGEMNDPRARRRTASLLQSLSLINDALAPVSNSTSSPCPIMHAQILQLNRTAGSRISRTRELGTPIVYTSSPQQAIMCHFSFQGYCAKATQFHSFKMLRGFSISVYALVVLFASLYQLLLNKVLFVSFGIGRLIQPIEDFPYSCGRIEYEKLKTCEDL</sequence>
<keyword evidence="2" id="KW-1185">Reference proteome</keyword>
<dbReference type="Proteomes" id="UP000799755">
    <property type="component" value="Unassembled WGS sequence"/>
</dbReference>
<protein>
    <submittedName>
        <fullName evidence="1">Uncharacterized protein</fullName>
    </submittedName>
</protein>
<dbReference type="EMBL" id="MU003501">
    <property type="protein sequence ID" value="KAF2472927.1"/>
    <property type="molecule type" value="Genomic_DNA"/>
</dbReference>
<evidence type="ECO:0000313" key="2">
    <source>
        <dbReference type="Proteomes" id="UP000799755"/>
    </source>
</evidence>
<proteinExistence type="predicted"/>
<evidence type="ECO:0000313" key="1">
    <source>
        <dbReference type="EMBL" id="KAF2472927.1"/>
    </source>
</evidence>
<organism evidence="1 2">
    <name type="scientific">Lindgomyces ingoldianus</name>
    <dbReference type="NCBI Taxonomy" id="673940"/>
    <lineage>
        <taxon>Eukaryota</taxon>
        <taxon>Fungi</taxon>
        <taxon>Dikarya</taxon>
        <taxon>Ascomycota</taxon>
        <taxon>Pezizomycotina</taxon>
        <taxon>Dothideomycetes</taxon>
        <taxon>Pleosporomycetidae</taxon>
        <taxon>Pleosporales</taxon>
        <taxon>Lindgomycetaceae</taxon>
        <taxon>Lindgomyces</taxon>
    </lineage>
</organism>
<name>A0ACB6R3M6_9PLEO</name>
<accession>A0ACB6R3M6</accession>